<keyword evidence="2" id="KW-0677">Repeat</keyword>
<dbReference type="OrthoDB" id="7668193at2759"/>
<reference evidence="4" key="1">
    <citation type="submission" date="2013-12" db="EMBL/GenBank/DDBJ databases">
        <title>The Genome Sequence of Aphanomyces invadans NJM9701.</title>
        <authorList>
            <consortium name="The Broad Institute Genomics Platform"/>
            <person name="Russ C."/>
            <person name="Tyler B."/>
            <person name="van West P."/>
            <person name="Dieguez-Uribeondo J."/>
            <person name="Young S.K."/>
            <person name="Zeng Q."/>
            <person name="Gargeya S."/>
            <person name="Fitzgerald M."/>
            <person name="Abouelleil A."/>
            <person name="Alvarado L."/>
            <person name="Chapman S.B."/>
            <person name="Gainer-Dewar J."/>
            <person name="Goldberg J."/>
            <person name="Griggs A."/>
            <person name="Gujja S."/>
            <person name="Hansen M."/>
            <person name="Howarth C."/>
            <person name="Imamovic A."/>
            <person name="Ireland A."/>
            <person name="Larimer J."/>
            <person name="McCowan C."/>
            <person name="Murphy C."/>
            <person name="Pearson M."/>
            <person name="Poon T.W."/>
            <person name="Priest M."/>
            <person name="Roberts A."/>
            <person name="Saif S."/>
            <person name="Shea T."/>
            <person name="Sykes S."/>
            <person name="Wortman J."/>
            <person name="Nusbaum C."/>
            <person name="Birren B."/>
        </authorList>
    </citation>
    <scope>NUCLEOTIDE SEQUENCE [LARGE SCALE GENOMIC DNA]</scope>
    <source>
        <strain evidence="4">NJM9701</strain>
    </source>
</reference>
<dbReference type="SMART" id="SM00320">
    <property type="entry name" value="WD40"/>
    <property type="match status" value="4"/>
</dbReference>
<evidence type="ECO:0000256" key="2">
    <source>
        <dbReference type="ARBA" id="ARBA00022737"/>
    </source>
</evidence>
<dbReference type="Gene3D" id="2.130.10.10">
    <property type="entry name" value="YVTN repeat-like/Quinoprotein amine dehydrogenase"/>
    <property type="match status" value="2"/>
</dbReference>
<dbReference type="InterPro" id="IPR020472">
    <property type="entry name" value="WD40_PAC1"/>
</dbReference>
<dbReference type="STRING" id="157072.A0A024UM59"/>
<dbReference type="PANTHER" id="PTHR19854:SF1">
    <property type="entry name" value="GUANINE NUCLEOTIDE-BINDING PROTEIN SUBUNIT BETA-LIKE PROTEIN 1"/>
    <property type="match status" value="1"/>
</dbReference>
<feature type="repeat" description="WD" evidence="3">
    <location>
        <begin position="48"/>
        <end position="70"/>
    </location>
</feature>
<keyword evidence="1 3" id="KW-0853">WD repeat</keyword>
<dbReference type="InterPro" id="IPR015943">
    <property type="entry name" value="WD40/YVTN_repeat-like_dom_sf"/>
</dbReference>
<dbReference type="Pfam" id="PF00400">
    <property type="entry name" value="WD40"/>
    <property type="match status" value="2"/>
</dbReference>
<evidence type="ECO:0008006" key="5">
    <source>
        <dbReference type="Google" id="ProtNLM"/>
    </source>
</evidence>
<proteinExistence type="predicted"/>
<feature type="repeat" description="WD" evidence="3">
    <location>
        <begin position="327"/>
        <end position="358"/>
    </location>
</feature>
<dbReference type="PROSITE" id="PS00678">
    <property type="entry name" value="WD_REPEATS_1"/>
    <property type="match status" value="1"/>
</dbReference>
<dbReference type="RefSeq" id="XP_008863629.1">
    <property type="nucleotide sequence ID" value="XM_008865407.1"/>
</dbReference>
<dbReference type="SUPFAM" id="SSF50978">
    <property type="entry name" value="WD40 repeat-like"/>
    <property type="match status" value="1"/>
</dbReference>
<dbReference type="VEuPathDB" id="FungiDB:H310_02032"/>
<evidence type="ECO:0000256" key="1">
    <source>
        <dbReference type="ARBA" id="ARBA00022574"/>
    </source>
</evidence>
<dbReference type="PRINTS" id="PR00320">
    <property type="entry name" value="GPROTEINBRPT"/>
</dbReference>
<dbReference type="InterPro" id="IPR001680">
    <property type="entry name" value="WD40_rpt"/>
</dbReference>
<dbReference type="InterPro" id="IPR036322">
    <property type="entry name" value="WD40_repeat_dom_sf"/>
</dbReference>
<dbReference type="PROSITE" id="PS50294">
    <property type="entry name" value="WD_REPEATS_REGION"/>
    <property type="match status" value="1"/>
</dbReference>
<organism evidence="4">
    <name type="scientific">Aphanomyces invadans</name>
    <dbReference type="NCBI Taxonomy" id="157072"/>
    <lineage>
        <taxon>Eukaryota</taxon>
        <taxon>Sar</taxon>
        <taxon>Stramenopiles</taxon>
        <taxon>Oomycota</taxon>
        <taxon>Saprolegniomycetes</taxon>
        <taxon>Saprolegniales</taxon>
        <taxon>Verrucalvaceae</taxon>
        <taxon>Aphanomyces</taxon>
    </lineage>
</organism>
<dbReference type="PROSITE" id="PS50082">
    <property type="entry name" value="WD_REPEATS_2"/>
    <property type="match status" value="2"/>
</dbReference>
<sequence length="366" mass="39211">MVRNPAPSPTAVLRGHLSPVNSLCFVHDHAIVPRHDAPSLSAAAPQGLVSGSADGTLKVWDMTTRREVCSVQAHSKAGILQTATHGAAILSQGRDGLVKWWDAVDGGELREFRTLAIGSYTFTKAHVVDANLVLVPTEHAETVALFDVRTPGNQPAMEFHGASLKSGAMTEEFVRKHNHLRVGMCMALTSLPVSSGVMACVGFEGGVVALYDLRQGLTPVVAPAVSPSTGMLPRVVSDPAKASLRIVLCMEPVYGSATLLCGTSGEEHVAVTLTAATDADTATFYRTKQPGISAVANRTFDDRIFATAGWDHRVRVFHRSFKPLATLKYHTDSVYAVQFSRDGKWLASASKDHKIALWCVYPPSST</sequence>
<accession>A0A024UM59</accession>
<dbReference type="AlphaFoldDB" id="A0A024UM59"/>
<evidence type="ECO:0000256" key="3">
    <source>
        <dbReference type="PROSITE-ProRule" id="PRU00221"/>
    </source>
</evidence>
<evidence type="ECO:0000313" key="4">
    <source>
        <dbReference type="EMBL" id="ETW07536.1"/>
    </source>
</evidence>
<dbReference type="EMBL" id="KI913954">
    <property type="protein sequence ID" value="ETW07536.1"/>
    <property type="molecule type" value="Genomic_DNA"/>
</dbReference>
<dbReference type="eggNOG" id="KOG0322">
    <property type="taxonomic scope" value="Eukaryota"/>
</dbReference>
<dbReference type="InterPro" id="IPR019775">
    <property type="entry name" value="WD40_repeat_CS"/>
</dbReference>
<dbReference type="GeneID" id="20079082"/>
<dbReference type="PANTHER" id="PTHR19854">
    <property type="entry name" value="TRANSDUCIN BETA-LIKE 3"/>
    <property type="match status" value="1"/>
</dbReference>
<gene>
    <name evidence="4" type="ORF">H310_02032</name>
</gene>
<name>A0A024UM59_9STRA</name>
<protein>
    <recommendedName>
        <fullName evidence="5">Guanine nucleotide-binding protein subunit beta-like protein</fullName>
    </recommendedName>
</protein>